<protein>
    <recommendedName>
        <fullName evidence="3">Reverse transcriptase domain-containing protein</fullName>
    </recommendedName>
</protein>
<gene>
    <name evidence="1" type="primary">Necator_chrX.g22048</name>
    <name evidence="1" type="ORF">RB195_021887</name>
</gene>
<proteinExistence type="predicted"/>
<evidence type="ECO:0008006" key="3">
    <source>
        <dbReference type="Google" id="ProtNLM"/>
    </source>
</evidence>
<evidence type="ECO:0000313" key="2">
    <source>
        <dbReference type="Proteomes" id="UP001303046"/>
    </source>
</evidence>
<reference evidence="1 2" key="1">
    <citation type="submission" date="2023-08" db="EMBL/GenBank/DDBJ databases">
        <title>A Necator americanus chromosomal reference genome.</title>
        <authorList>
            <person name="Ilik V."/>
            <person name="Petrzelkova K.J."/>
            <person name="Pardy F."/>
            <person name="Fuh T."/>
            <person name="Niatou-Singa F.S."/>
            <person name="Gouil Q."/>
            <person name="Baker L."/>
            <person name="Ritchie M.E."/>
            <person name="Jex A.R."/>
            <person name="Gazzola D."/>
            <person name="Li H."/>
            <person name="Toshio Fujiwara R."/>
            <person name="Zhan B."/>
            <person name="Aroian R.V."/>
            <person name="Pafco B."/>
            <person name="Schwarz E.M."/>
        </authorList>
    </citation>
    <scope>NUCLEOTIDE SEQUENCE [LARGE SCALE GENOMIC DNA]</scope>
    <source>
        <strain evidence="1 2">Aroian</strain>
        <tissue evidence="1">Whole animal</tissue>
    </source>
</reference>
<comment type="caution">
    <text evidence="1">The sequence shown here is derived from an EMBL/GenBank/DDBJ whole genome shotgun (WGS) entry which is preliminary data.</text>
</comment>
<sequence>MSELTRFCREAIKEDLKEKIAEMLGEAAEAGQSIRYARRNFANRKTTMTALRIPDGTTTASRRRMEKVIHEFYSDLFDNHVHLPHHHRKEDGDVIPKILPSEVRHAILPVKNLISPGLDIIKPEHLKYLPPVLINTLARLFTRYLWKSNVPKEWKTSKTELLYKKGDPQDIGNYRPICLLSVIYKLFTRLILNRIERTLDERQPCEQTEF</sequence>
<dbReference type="PANTHER" id="PTHR19446">
    <property type="entry name" value="REVERSE TRANSCRIPTASES"/>
    <property type="match status" value="1"/>
</dbReference>
<keyword evidence="2" id="KW-1185">Reference proteome</keyword>
<accession>A0ABR1EF79</accession>
<organism evidence="1 2">
    <name type="scientific">Necator americanus</name>
    <name type="common">Human hookworm</name>
    <dbReference type="NCBI Taxonomy" id="51031"/>
    <lineage>
        <taxon>Eukaryota</taxon>
        <taxon>Metazoa</taxon>
        <taxon>Ecdysozoa</taxon>
        <taxon>Nematoda</taxon>
        <taxon>Chromadorea</taxon>
        <taxon>Rhabditida</taxon>
        <taxon>Rhabditina</taxon>
        <taxon>Rhabditomorpha</taxon>
        <taxon>Strongyloidea</taxon>
        <taxon>Ancylostomatidae</taxon>
        <taxon>Bunostominae</taxon>
        <taxon>Necator</taxon>
    </lineage>
</organism>
<dbReference type="Proteomes" id="UP001303046">
    <property type="component" value="Unassembled WGS sequence"/>
</dbReference>
<name>A0ABR1EF79_NECAM</name>
<dbReference type="EMBL" id="JAVFWL010000006">
    <property type="protein sequence ID" value="KAK6760591.1"/>
    <property type="molecule type" value="Genomic_DNA"/>
</dbReference>
<evidence type="ECO:0000313" key="1">
    <source>
        <dbReference type="EMBL" id="KAK6760591.1"/>
    </source>
</evidence>